<evidence type="ECO:0000256" key="2">
    <source>
        <dbReference type="ARBA" id="ARBA00022884"/>
    </source>
</evidence>
<dbReference type="EMBL" id="VSSQ01000232">
    <property type="protein sequence ID" value="MPL87033.1"/>
    <property type="molecule type" value="Genomic_DNA"/>
</dbReference>
<dbReference type="SUPFAM" id="SSF55174">
    <property type="entry name" value="Alpha-L RNA-binding motif"/>
    <property type="match status" value="1"/>
</dbReference>
<sequence length="355" mass="40844">MINEELEDQFELDPDEIGDDEESGGSFEHYRFVADKGQSTIRVDKYLTAHMEKTSRHRIQLAIGAGYVLVNDKIVKSNYTVKPNDIIRIVLPYKRKGMEVRPENIPLDIVYEDDSLLVLNKPAGLVVHPGHGHFSGTLVNALAYHLNISQDEKAPDERMGVLVHRIDKNTSGLLLVAKDDESQLYLAKQFFDHTIERKYIALVWGNLKEDSGTITGNLARDPNNRLKFKVFPDGETGKHAVTHYKVIERFGYTTLVECELETGRTHQIRVHMDWIGHPLFNDDRYGGDKILKGTLYSKYKKFIDNCFEMLPRHALHAKTLGFVHPKTKENLFFEKEIPFDMLSVIEKWRNYSSSR</sequence>
<dbReference type="InterPro" id="IPR006224">
    <property type="entry name" value="PsdUridine_synth_RluA-like_CS"/>
</dbReference>
<dbReference type="SUPFAM" id="SSF55120">
    <property type="entry name" value="Pseudouridine synthase"/>
    <property type="match status" value="1"/>
</dbReference>
<protein>
    <submittedName>
        <fullName evidence="6">Ribosomal large subunit pseudouridine synthase D</fullName>
        <ecNumber evidence="6">5.4.99.23</ecNumber>
    </submittedName>
</protein>
<dbReference type="NCBIfam" id="TIGR00005">
    <property type="entry name" value="rluA_subfam"/>
    <property type="match status" value="1"/>
</dbReference>
<dbReference type="GO" id="GO:0000455">
    <property type="term" value="P:enzyme-directed rRNA pseudouridine synthesis"/>
    <property type="evidence" value="ECO:0007669"/>
    <property type="project" value="TreeGrafter"/>
</dbReference>
<dbReference type="SMART" id="SM00363">
    <property type="entry name" value="S4"/>
    <property type="match status" value="1"/>
</dbReference>
<dbReference type="PROSITE" id="PS01129">
    <property type="entry name" value="PSI_RLU"/>
    <property type="match status" value="1"/>
</dbReference>
<dbReference type="InterPro" id="IPR036986">
    <property type="entry name" value="S4_RNA-bd_sf"/>
</dbReference>
<dbReference type="FunFam" id="3.30.2350.10:FF:000006">
    <property type="entry name" value="Pseudouridine synthase"/>
    <property type="match status" value="1"/>
</dbReference>
<feature type="compositionally biased region" description="Acidic residues" evidence="4">
    <location>
        <begin position="1"/>
        <end position="23"/>
    </location>
</feature>
<dbReference type="PANTHER" id="PTHR21600">
    <property type="entry name" value="MITOCHONDRIAL RNA PSEUDOURIDINE SYNTHASE"/>
    <property type="match status" value="1"/>
</dbReference>
<evidence type="ECO:0000256" key="3">
    <source>
        <dbReference type="ARBA" id="ARBA00023235"/>
    </source>
</evidence>
<comment type="similarity">
    <text evidence="1">Belongs to the pseudouridine synthase RluA family.</text>
</comment>
<keyword evidence="2" id="KW-0694">RNA-binding</keyword>
<dbReference type="Gene3D" id="3.10.290.10">
    <property type="entry name" value="RNA-binding S4 domain"/>
    <property type="match status" value="1"/>
</dbReference>
<dbReference type="CDD" id="cd00165">
    <property type="entry name" value="S4"/>
    <property type="match status" value="1"/>
</dbReference>
<evidence type="ECO:0000259" key="5">
    <source>
        <dbReference type="SMART" id="SM00363"/>
    </source>
</evidence>
<dbReference type="Pfam" id="PF00849">
    <property type="entry name" value="PseudoU_synth_2"/>
    <property type="match status" value="1"/>
</dbReference>
<evidence type="ECO:0000256" key="1">
    <source>
        <dbReference type="ARBA" id="ARBA00010876"/>
    </source>
</evidence>
<dbReference type="PROSITE" id="PS50889">
    <property type="entry name" value="S4"/>
    <property type="match status" value="1"/>
</dbReference>
<comment type="caution">
    <text evidence="6">The sequence shown here is derived from an EMBL/GenBank/DDBJ whole genome shotgun (WGS) entry which is preliminary data.</text>
</comment>
<feature type="domain" description="RNA-binding S4" evidence="5">
    <location>
        <begin position="41"/>
        <end position="106"/>
    </location>
</feature>
<dbReference type="InterPro" id="IPR020103">
    <property type="entry name" value="PsdUridine_synth_cat_dom_sf"/>
</dbReference>
<dbReference type="CDD" id="cd02869">
    <property type="entry name" value="PseudoU_synth_RluA_like"/>
    <property type="match status" value="1"/>
</dbReference>
<evidence type="ECO:0000313" key="6">
    <source>
        <dbReference type="EMBL" id="MPL87033.1"/>
    </source>
</evidence>
<dbReference type="InterPro" id="IPR050188">
    <property type="entry name" value="RluA_PseudoU_synthase"/>
</dbReference>
<name>A0A644V8A5_9ZZZZ</name>
<dbReference type="InterPro" id="IPR002942">
    <property type="entry name" value="S4_RNA-bd"/>
</dbReference>
<dbReference type="InterPro" id="IPR006225">
    <property type="entry name" value="PsdUridine_synth_RluC/D"/>
</dbReference>
<reference evidence="6" key="1">
    <citation type="submission" date="2019-08" db="EMBL/GenBank/DDBJ databases">
        <authorList>
            <person name="Kucharzyk K."/>
            <person name="Murdoch R.W."/>
            <person name="Higgins S."/>
            <person name="Loffler F."/>
        </authorList>
    </citation>
    <scope>NUCLEOTIDE SEQUENCE</scope>
</reference>
<keyword evidence="3 6" id="KW-0413">Isomerase</keyword>
<dbReference type="Gene3D" id="3.30.2350.10">
    <property type="entry name" value="Pseudouridine synthase"/>
    <property type="match status" value="1"/>
</dbReference>
<evidence type="ECO:0000256" key="4">
    <source>
        <dbReference type="SAM" id="MobiDB-lite"/>
    </source>
</evidence>
<dbReference type="GO" id="GO:0160140">
    <property type="term" value="F:23S rRNA pseudouridine(1911/1915/1917) synthase activity"/>
    <property type="evidence" value="ECO:0007669"/>
    <property type="project" value="UniProtKB-EC"/>
</dbReference>
<feature type="region of interest" description="Disordered" evidence="4">
    <location>
        <begin position="1"/>
        <end position="25"/>
    </location>
</feature>
<accession>A0A644V8A5</accession>
<proteinExistence type="inferred from homology"/>
<dbReference type="PANTHER" id="PTHR21600:SF44">
    <property type="entry name" value="RIBOSOMAL LARGE SUBUNIT PSEUDOURIDINE SYNTHASE D"/>
    <property type="match status" value="1"/>
</dbReference>
<dbReference type="GO" id="GO:0003723">
    <property type="term" value="F:RNA binding"/>
    <property type="evidence" value="ECO:0007669"/>
    <property type="project" value="UniProtKB-KW"/>
</dbReference>
<dbReference type="EC" id="5.4.99.23" evidence="6"/>
<organism evidence="6">
    <name type="scientific">bioreactor metagenome</name>
    <dbReference type="NCBI Taxonomy" id="1076179"/>
    <lineage>
        <taxon>unclassified sequences</taxon>
        <taxon>metagenomes</taxon>
        <taxon>ecological metagenomes</taxon>
    </lineage>
</organism>
<gene>
    <name evidence="6" type="primary">rluD_13</name>
    <name evidence="6" type="ORF">SDC9_33025</name>
</gene>
<dbReference type="Pfam" id="PF01479">
    <property type="entry name" value="S4"/>
    <property type="match status" value="1"/>
</dbReference>
<dbReference type="InterPro" id="IPR006145">
    <property type="entry name" value="PsdUridine_synth_RsuA/RluA"/>
</dbReference>
<dbReference type="AlphaFoldDB" id="A0A644V8A5"/>